<sequence>MFITIISDNFRVVRNNLKFNHNHDQHIVRFMFNKVQRWTKIGHDHQWREYEERDQQMRDQYYDPIESFPDKIDQLLDSLNRLYLSQQHSLKLKRDSVNRCYKIKQDSSSTPLINL</sequence>
<protein>
    <submittedName>
        <fullName evidence="1">Uncharacterized protein</fullName>
    </submittedName>
</protein>
<reference evidence="1" key="1">
    <citation type="submission" date="2021-02" db="EMBL/GenBank/DDBJ databases">
        <authorList>
            <person name="Nowell W R."/>
        </authorList>
    </citation>
    <scope>NUCLEOTIDE SEQUENCE</scope>
</reference>
<dbReference type="EMBL" id="CAJOAY010010607">
    <property type="protein sequence ID" value="CAF4224191.1"/>
    <property type="molecule type" value="Genomic_DNA"/>
</dbReference>
<organism evidence="1 2">
    <name type="scientific">Adineta steineri</name>
    <dbReference type="NCBI Taxonomy" id="433720"/>
    <lineage>
        <taxon>Eukaryota</taxon>
        <taxon>Metazoa</taxon>
        <taxon>Spiralia</taxon>
        <taxon>Gnathifera</taxon>
        <taxon>Rotifera</taxon>
        <taxon>Eurotatoria</taxon>
        <taxon>Bdelloidea</taxon>
        <taxon>Adinetida</taxon>
        <taxon>Adinetidae</taxon>
        <taxon>Adineta</taxon>
    </lineage>
</organism>
<dbReference type="AlphaFoldDB" id="A0A820D1Y8"/>
<dbReference type="Proteomes" id="UP000663881">
    <property type="component" value="Unassembled WGS sequence"/>
</dbReference>
<gene>
    <name evidence="1" type="ORF">OKA104_LOCUS42205</name>
</gene>
<comment type="caution">
    <text evidence="1">The sequence shown here is derived from an EMBL/GenBank/DDBJ whole genome shotgun (WGS) entry which is preliminary data.</text>
</comment>
<name>A0A820D1Y8_9BILA</name>
<proteinExistence type="predicted"/>
<evidence type="ECO:0000313" key="1">
    <source>
        <dbReference type="EMBL" id="CAF4224191.1"/>
    </source>
</evidence>
<accession>A0A820D1Y8</accession>
<evidence type="ECO:0000313" key="2">
    <source>
        <dbReference type="Proteomes" id="UP000663881"/>
    </source>
</evidence>